<evidence type="ECO:0000256" key="1">
    <source>
        <dbReference type="SAM" id="MobiDB-lite"/>
    </source>
</evidence>
<evidence type="ECO:0000313" key="2">
    <source>
        <dbReference type="EMBL" id="KNE00177.1"/>
    </source>
</evidence>
<feature type="region of interest" description="Disordered" evidence="1">
    <location>
        <begin position="1"/>
        <end position="20"/>
    </location>
</feature>
<dbReference type="VEuPathDB" id="FungiDB:B9J08_000809"/>
<organism evidence="2 3">
    <name type="scientific">Candidozyma auris</name>
    <name type="common">Yeast</name>
    <name type="synonym">Candida auris</name>
    <dbReference type="NCBI Taxonomy" id="498019"/>
    <lineage>
        <taxon>Eukaryota</taxon>
        <taxon>Fungi</taxon>
        <taxon>Dikarya</taxon>
        <taxon>Ascomycota</taxon>
        <taxon>Saccharomycotina</taxon>
        <taxon>Pichiomycetes</taxon>
        <taxon>Metschnikowiaceae</taxon>
        <taxon>Candidozyma</taxon>
    </lineage>
</organism>
<sequence>MPPEDIPNPRQTGEDDGLENPMRAIVVVNSPDVPEGEMEERMLDCVQTFDEVDLFFDKFDEDVALPNESHIKYEVGLDGLVVIIVDSKRLKETVLKFIDDFAAEVADAAKDDPTEDKEAEDKEGSTKRQKK</sequence>
<evidence type="ECO:0008006" key="4">
    <source>
        <dbReference type="Google" id="ProtNLM"/>
    </source>
</evidence>
<accession>A0A0L0P1E7</accession>
<dbReference type="InterPro" id="IPR015080">
    <property type="entry name" value="DUF1892"/>
</dbReference>
<comment type="caution">
    <text evidence="2">The sequence shown here is derived from an EMBL/GenBank/DDBJ whole genome shotgun (WGS) entry which is preliminary data.</text>
</comment>
<dbReference type="Pfam" id="PF08987">
    <property type="entry name" value="DUF1892"/>
    <property type="match status" value="1"/>
</dbReference>
<dbReference type="SUPFAM" id="SSF89975">
    <property type="entry name" value="Hypothetical protein Yml108w"/>
    <property type="match status" value="1"/>
</dbReference>
<dbReference type="EMBL" id="LGST01000019">
    <property type="protein sequence ID" value="KNE00177.1"/>
    <property type="molecule type" value="Genomic_DNA"/>
</dbReference>
<name>A0A0L0P1E7_CANAR</name>
<evidence type="ECO:0000313" key="3">
    <source>
        <dbReference type="Proteomes" id="UP000037122"/>
    </source>
</evidence>
<feature type="compositionally biased region" description="Basic and acidic residues" evidence="1">
    <location>
        <begin position="119"/>
        <end position="131"/>
    </location>
</feature>
<dbReference type="VEuPathDB" id="FungiDB:CJI97_000810"/>
<dbReference type="VEuPathDB" id="FungiDB:QG37_02712"/>
<gene>
    <name evidence="2" type="ORF">QG37_02712</name>
</gene>
<reference evidence="3" key="1">
    <citation type="journal article" date="2015" name="BMC Genomics">
        <title>Draft genome of a commonly misdiagnosed multidrug resistant pathogen Candida auris.</title>
        <authorList>
            <person name="Chatterjee S."/>
            <person name="Alampalli S.V."/>
            <person name="Nageshan R.K."/>
            <person name="Chettiar S.T."/>
            <person name="Joshi S."/>
            <person name="Tatu U.S."/>
        </authorList>
    </citation>
    <scope>NUCLEOTIDE SEQUENCE [LARGE SCALE GENOMIC DNA]</scope>
    <source>
        <strain evidence="3">6684</strain>
    </source>
</reference>
<dbReference type="VEuPathDB" id="FungiDB:CJJ07_000430"/>
<dbReference type="Gene3D" id="3.10.20.250">
    <property type="entry name" value="YML108W-like"/>
    <property type="match status" value="1"/>
</dbReference>
<dbReference type="VEuPathDB" id="FungiDB:CJI96_0003289"/>
<protein>
    <recommendedName>
        <fullName evidence="4">DUF1892 domain-containing protein</fullName>
    </recommendedName>
</protein>
<dbReference type="Proteomes" id="UP000037122">
    <property type="component" value="Unassembled WGS sequence"/>
</dbReference>
<dbReference type="VEuPathDB" id="FungiDB:CJJ09_002770"/>
<dbReference type="InterPro" id="IPR035946">
    <property type="entry name" value="YML108W-like_sf"/>
</dbReference>
<proteinExistence type="predicted"/>
<dbReference type="AlphaFoldDB" id="A0A0L0P1E7"/>
<feature type="region of interest" description="Disordered" evidence="1">
    <location>
        <begin position="106"/>
        <end position="131"/>
    </location>
</feature>